<organism evidence="5 6">
    <name type="scientific">Steccherinum ochraceum</name>
    <dbReference type="NCBI Taxonomy" id="92696"/>
    <lineage>
        <taxon>Eukaryota</taxon>
        <taxon>Fungi</taxon>
        <taxon>Dikarya</taxon>
        <taxon>Basidiomycota</taxon>
        <taxon>Agaricomycotina</taxon>
        <taxon>Agaricomycetes</taxon>
        <taxon>Polyporales</taxon>
        <taxon>Steccherinaceae</taxon>
        <taxon>Steccherinum</taxon>
    </lineage>
</organism>
<feature type="compositionally biased region" description="Acidic residues" evidence="4">
    <location>
        <begin position="72"/>
        <end position="89"/>
    </location>
</feature>
<dbReference type="Pfam" id="PF12328">
    <property type="entry name" value="Rpp20"/>
    <property type="match status" value="1"/>
</dbReference>
<dbReference type="GO" id="GO:0000172">
    <property type="term" value="C:ribonuclease MRP complex"/>
    <property type="evidence" value="ECO:0007669"/>
    <property type="project" value="InterPro"/>
</dbReference>
<evidence type="ECO:0000313" key="6">
    <source>
        <dbReference type="Proteomes" id="UP000292702"/>
    </source>
</evidence>
<comment type="subcellular location">
    <subcellularLocation>
        <location evidence="1">Nucleus</location>
    </subcellularLocation>
</comment>
<dbReference type="GO" id="GO:0001682">
    <property type="term" value="P:tRNA 5'-leader removal"/>
    <property type="evidence" value="ECO:0007669"/>
    <property type="project" value="InterPro"/>
</dbReference>
<dbReference type="Gene3D" id="3.30.110.20">
    <property type="entry name" value="Alba-like domain"/>
    <property type="match status" value="1"/>
</dbReference>
<evidence type="ECO:0000256" key="2">
    <source>
        <dbReference type="ARBA" id="ARBA00022694"/>
    </source>
</evidence>
<feature type="compositionally biased region" description="Polar residues" evidence="4">
    <location>
        <begin position="41"/>
        <end position="50"/>
    </location>
</feature>
<feature type="compositionally biased region" description="Polar residues" evidence="4">
    <location>
        <begin position="93"/>
        <end position="108"/>
    </location>
</feature>
<dbReference type="EMBL" id="RWJN01000321">
    <property type="protein sequence ID" value="TCD63113.1"/>
    <property type="molecule type" value="Genomic_DNA"/>
</dbReference>
<feature type="region of interest" description="Disordered" evidence="4">
    <location>
        <begin position="1"/>
        <end position="136"/>
    </location>
</feature>
<feature type="compositionally biased region" description="Basic and acidic residues" evidence="4">
    <location>
        <begin position="276"/>
        <end position="305"/>
    </location>
</feature>
<dbReference type="Proteomes" id="UP000292702">
    <property type="component" value="Unassembled WGS sequence"/>
</dbReference>
<protein>
    <submittedName>
        <fullName evidence="5">Uncharacterized protein</fullName>
    </submittedName>
</protein>
<feature type="region of interest" description="Disordered" evidence="4">
    <location>
        <begin position="254"/>
        <end position="305"/>
    </location>
</feature>
<dbReference type="AlphaFoldDB" id="A0A4R0R981"/>
<dbReference type="STRING" id="92696.A0A4R0R981"/>
<gene>
    <name evidence="5" type="ORF">EIP91_005985</name>
</gene>
<comment type="caution">
    <text evidence="5">The sequence shown here is derived from an EMBL/GenBank/DDBJ whole genome shotgun (WGS) entry which is preliminary data.</text>
</comment>
<keyword evidence="3" id="KW-0539">Nucleus</keyword>
<sequence>MPKRKVNDVVDESAPSKKVRVASGTSVQVGPGTSKGVTAPTDASTITLATAATDAKVPGKSDPKGKEKAVDVEGDDVEDEEMDNVEESDHEGQGNSSAGPSTSNTRSTHTVRKLAPPRPYPTVPTSVSATGPRSAHTEGKNYICVTRKTPLGGYLRRCKAVVMKDGYRTLHLDATGAAIPHLMQLAVSLPSILPHPPEDIHTEVLTGTVEAQDEIIPDDEDEDISYRTRGISSLSVVIKIGDGVDEVLKQTKNAAKGRNANRSRARGKPPQQQQKRQGDKKAEKQQNKPDGPERIVIREQDMDDG</sequence>
<keyword evidence="6" id="KW-1185">Reference proteome</keyword>
<feature type="compositionally biased region" description="Basic and acidic residues" evidence="4">
    <location>
        <begin position="57"/>
        <end position="71"/>
    </location>
</feature>
<keyword evidence="2" id="KW-0819">tRNA processing</keyword>
<proteinExistence type="predicted"/>
<dbReference type="GO" id="GO:0003676">
    <property type="term" value="F:nucleic acid binding"/>
    <property type="evidence" value="ECO:0007669"/>
    <property type="project" value="InterPro"/>
</dbReference>
<dbReference type="OrthoDB" id="416729at2759"/>
<dbReference type="SUPFAM" id="SSF82704">
    <property type="entry name" value="AlbA-like"/>
    <property type="match status" value="1"/>
</dbReference>
<dbReference type="InterPro" id="IPR014612">
    <property type="entry name" value="Pop7/Rpp20"/>
</dbReference>
<evidence type="ECO:0000256" key="1">
    <source>
        <dbReference type="ARBA" id="ARBA00004123"/>
    </source>
</evidence>
<name>A0A4R0R981_9APHY</name>
<evidence type="ECO:0000313" key="5">
    <source>
        <dbReference type="EMBL" id="TCD63113.1"/>
    </source>
</evidence>
<evidence type="ECO:0000256" key="4">
    <source>
        <dbReference type="SAM" id="MobiDB-lite"/>
    </source>
</evidence>
<dbReference type="InterPro" id="IPR036882">
    <property type="entry name" value="Alba-like_dom_sf"/>
</dbReference>
<accession>A0A4R0R981</accession>
<reference evidence="5 6" key="1">
    <citation type="submission" date="2018-11" db="EMBL/GenBank/DDBJ databases">
        <title>Genome assembly of Steccherinum ochraceum LE-BIN_3174, the white-rot fungus of the Steccherinaceae family (The Residual Polyporoid clade, Polyporales, Basidiomycota).</title>
        <authorList>
            <person name="Fedorova T.V."/>
            <person name="Glazunova O.A."/>
            <person name="Landesman E.O."/>
            <person name="Moiseenko K.V."/>
            <person name="Psurtseva N.V."/>
            <person name="Savinova O.S."/>
            <person name="Shakhova N.V."/>
            <person name="Tyazhelova T.V."/>
            <person name="Vasina D.V."/>
        </authorList>
    </citation>
    <scope>NUCLEOTIDE SEQUENCE [LARGE SCALE GENOMIC DNA]</scope>
    <source>
        <strain evidence="5 6">LE-BIN_3174</strain>
    </source>
</reference>
<dbReference type="GO" id="GO:0005655">
    <property type="term" value="C:nucleolar ribonuclease P complex"/>
    <property type="evidence" value="ECO:0007669"/>
    <property type="project" value="InterPro"/>
</dbReference>
<evidence type="ECO:0000256" key="3">
    <source>
        <dbReference type="ARBA" id="ARBA00023242"/>
    </source>
</evidence>